<comment type="function">
    <text evidence="7">Involved in pre-mRNA splicing.</text>
</comment>
<evidence type="ECO:0000256" key="6">
    <source>
        <dbReference type="ARBA" id="ARBA00023242"/>
    </source>
</evidence>
<dbReference type="InterPro" id="IPR039974">
    <property type="entry name" value="Splicing_factor_SLU7"/>
</dbReference>
<dbReference type="AlphaFoldDB" id="W6MF31"/>
<dbReference type="Proteomes" id="UP000019384">
    <property type="component" value="Unassembled WGS sequence"/>
</dbReference>
<proteinExistence type="inferred from homology"/>
<evidence type="ECO:0000313" key="8">
    <source>
        <dbReference type="EMBL" id="CDK24179.1"/>
    </source>
</evidence>
<comment type="subunit">
    <text evidence="7">Associated with the spliceosome.</text>
</comment>
<dbReference type="GO" id="GO:0000398">
    <property type="term" value="P:mRNA splicing, via spliceosome"/>
    <property type="evidence" value="ECO:0007669"/>
    <property type="project" value="UniProtKB-UniRule"/>
</dbReference>
<evidence type="ECO:0000256" key="5">
    <source>
        <dbReference type="ARBA" id="ARBA00023187"/>
    </source>
</evidence>
<dbReference type="GO" id="GO:0005681">
    <property type="term" value="C:spliceosomal complex"/>
    <property type="evidence" value="ECO:0007669"/>
    <property type="project" value="UniProtKB-UniRule"/>
</dbReference>
<dbReference type="HOGENOM" id="CLU_019317_1_0_1"/>
<protein>
    <recommendedName>
        <fullName evidence="7">Pre-mRNA-splicing factor SLU7</fullName>
    </recommendedName>
</protein>
<keyword evidence="6 7" id="KW-0539">Nucleus</keyword>
<comment type="subcellular location">
    <subcellularLocation>
        <location evidence="1 7">Nucleus</location>
    </subcellularLocation>
</comment>
<keyword evidence="9" id="KW-1185">Reference proteome</keyword>
<dbReference type="GO" id="GO:0030628">
    <property type="term" value="F:pre-mRNA 3'-splice site binding"/>
    <property type="evidence" value="ECO:0007669"/>
    <property type="project" value="UniProtKB-UniRule"/>
</dbReference>
<accession>W6MF31</accession>
<sequence length="258" mass="29803">MSKKPQELFDVNGNPLNPYIPRFISNKPWYNDQDTTDDLSHQRLEVGKVNDYREPRIGDGITDNFKVSKETKRHKSRNGKISKSSKVTKGCANCGSDLHSTKECFEKPRKLKNRVTEEQSHTDVRVRQVDDWDSKRDRWFGYDVDEYKLKDFQSAAVETALGSEEEDELEELRSLGLEPEKLGSRPDVGDTEGKIGVRGLDEKASYIDGIKRGEEVRYDPRTRKVQDDLADDGMFIKAKDAEQFEKDRRFNVDVSKYQ</sequence>
<dbReference type="STRING" id="1382522.W6MF31"/>
<dbReference type="RefSeq" id="XP_022456196.1">
    <property type="nucleotide sequence ID" value="XM_022604648.1"/>
</dbReference>
<reference evidence="8" key="2">
    <citation type="submission" date="2014-02" db="EMBL/GenBank/DDBJ databases">
        <title>Complete DNA sequence of /Kuraishia capsulata/ illustrates novel genomic features among budding yeasts (/Saccharomycotina/).</title>
        <authorList>
            <person name="Morales L."/>
            <person name="Noel B."/>
            <person name="Porcel B."/>
            <person name="Marcet-Houben M."/>
            <person name="Hullo M-F."/>
            <person name="Sacerdot C."/>
            <person name="Tekaia F."/>
            <person name="Leh-Louis V."/>
            <person name="Despons L."/>
            <person name="Khanna V."/>
            <person name="Aury J-M."/>
            <person name="Barbe V."/>
            <person name="Couloux A."/>
            <person name="Labadie K."/>
            <person name="Pelletier E."/>
            <person name="Souciet J-L."/>
            <person name="Boekhout T."/>
            <person name="Gabaldon T."/>
            <person name="Wincker P."/>
            <person name="Dujon B."/>
        </authorList>
    </citation>
    <scope>NUCLEOTIDE SEQUENCE</scope>
    <source>
        <strain evidence="8">CBS 1993</strain>
    </source>
</reference>
<organism evidence="8 9">
    <name type="scientific">Kuraishia capsulata CBS 1993</name>
    <dbReference type="NCBI Taxonomy" id="1382522"/>
    <lineage>
        <taxon>Eukaryota</taxon>
        <taxon>Fungi</taxon>
        <taxon>Dikarya</taxon>
        <taxon>Ascomycota</taxon>
        <taxon>Saccharomycotina</taxon>
        <taxon>Pichiomycetes</taxon>
        <taxon>Pichiales</taxon>
        <taxon>Pichiaceae</taxon>
        <taxon>Kuraishia</taxon>
    </lineage>
</organism>
<keyword evidence="5 7" id="KW-0508">mRNA splicing</keyword>
<dbReference type="EMBL" id="HG793125">
    <property type="protein sequence ID" value="CDK24179.1"/>
    <property type="molecule type" value="Genomic_DNA"/>
</dbReference>
<dbReference type="OrthoDB" id="249612at2759"/>
<dbReference type="GeneID" id="34517584"/>
<dbReference type="PANTHER" id="PTHR12942:SF2">
    <property type="entry name" value="PRE-MRNA-SPLICING FACTOR SLU7"/>
    <property type="match status" value="1"/>
</dbReference>
<gene>
    <name evidence="8" type="ORF">KUCA_T00000139001</name>
</gene>
<name>W6MF31_9ASCO</name>
<evidence type="ECO:0000256" key="7">
    <source>
        <dbReference type="RuleBase" id="RU367071"/>
    </source>
</evidence>
<evidence type="ECO:0000256" key="4">
    <source>
        <dbReference type="ARBA" id="ARBA00022728"/>
    </source>
</evidence>
<keyword evidence="3 7" id="KW-0507">mRNA processing</keyword>
<comment type="similarity">
    <text evidence="2 7">Belongs to the SLU7 family.</text>
</comment>
<keyword evidence="4 7" id="KW-0747">Spliceosome</keyword>
<evidence type="ECO:0000256" key="1">
    <source>
        <dbReference type="ARBA" id="ARBA00004123"/>
    </source>
</evidence>
<evidence type="ECO:0000256" key="2">
    <source>
        <dbReference type="ARBA" id="ARBA00007203"/>
    </source>
</evidence>
<evidence type="ECO:0000313" key="9">
    <source>
        <dbReference type="Proteomes" id="UP000019384"/>
    </source>
</evidence>
<reference evidence="8" key="1">
    <citation type="submission" date="2013-12" db="EMBL/GenBank/DDBJ databases">
        <authorList>
            <person name="Genoscope - CEA"/>
        </authorList>
    </citation>
    <scope>NUCLEOTIDE SEQUENCE</scope>
    <source>
        <strain evidence="8">CBS 1993</strain>
    </source>
</reference>
<evidence type="ECO:0000256" key="3">
    <source>
        <dbReference type="ARBA" id="ARBA00022664"/>
    </source>
</evidence>
<dbReference type="PANTHER" id="PTHR12942">
    <property type="entry name" value="STEP II SPLICING FACTOR SLU7"/>
    <property type="match status" value="1"/>
</dbReference>